<dbReference type="Pfam" id="PF05635">
    <property type="entry name" value="23S_rRNA_IVP"/>
    <property type="match status" value="1"/>
</dbReference>
<reference evidence="3 4" key="1">
    <citation type="journal article" date="2019" name="Nat. Microbiol.">
        <title>Mediterranean grassland soil C-N compound turnover is dependent on rainfall and depth, and is mediated by genomically divergent microorganisms.</title>
        <authorList>
            <person name="Diamond S."/>
            <person name="Andeer P.F."/>
            <person name="Li Z."/>
            <person name="Crits-Christoph A."/>
            <person name="Burstein D."/>
            <person name="Anantharaman K."/>
            <person name="Lane K.R."/>
            <person name="Thomas B.C."/>
            <person name="Pan C."/>
            <person name="Northen T.R."/>
            <person name="Banfield J.F."/>
        </authorList>
    </citation>
    <scope>NUCLEOTIDE SEQUENCE [LARGE SCALE GENOMIC DNA]</scope>
    <source>
        <strain evidence="2">NP_1</strain>
        <strain evidence="1">NP_2</strain>
    </source>
</reference>
<dbReference type="Gene3D" id="1.20.1440.60">
    <property type="entry name" value="23S rRNA-intervening sequence"/>
    <property type="match status" value="1"/>
</dbReference>
<proteinExistence type="predicted"/>
<comment type="caution">
    <text evidence="1">The sequence shown here is derived from an EMBL/GenBank/DDBJ whole genome shotgun (WGS) entry which is preliminary data.</text>
</comment>
<dbReference type="EMBL" id="VBAJ01000163">
    <property type="protein sequence ID" value="TMJ07612.1"/>
    <property type="molecule type" value="Genomic_DNA"/>
</dbReference>
<protein>
    <submittedName>
        <fullName evidence="1">Four helix bundle protein</fullName>
    </submittedName>
</protein>
<name>A0A537LI10_9BACT</name>
<dbReference type="InterPro" id="IPR012657">
    <property type="entry name" value="23S_rRNA-intervening_sequence"/>
</dbReference>
<sequence>MSVAAPSHRDLPVWQRADDLAQMVYRLTWKFMQADPGLAQRMRAAAISVAAGIAASQRSARWQARRTLLAVSLALAELEYCMHFARRAGFIGDADLHRLTSLEGEVSHHLAPLMSANVETRGPALP</sequence>
<gene>
    <name evidence="2" type="ORF">E6G98_00790</name>
    <name evidence="1" type="ORF">E6G99_06235</name>
</gene>
<dbReference type="AlphaFoldDB" id="A0A537LI10"/>
<evidence type="ECO:0000313" key="1">
    <source>
        <dbReference type="EMBL" id="TMJ07612.1"/>
    </source>
</evidence>
<organism evidence="1 4">
    <name type="scientific">Candidatus Segetimicrobium genomatis</name>
    <dbReference type="NCBI Taxonomy" id="2569760"/>
    <lineage>
        <taxon>Bacteria</taxon>
        <taxon>Bacillati</taxon>
        <taxon>Candidatus Sysuimicrobiota</taxon>
        <taxon>Candidatus Sysuimicrobiia</taxon>
        <taxon>Candidatus Sysuimicrobiales</taxon>
        <taxon>Candidatus Segetimicrobiaceae</taxon>
        <taxon>Candidatus Segetimicrobium</taxon>
    </lineage>
</organism>
<dbReference type="EMBL" id="VBAI01000009">
    <property type="protein sequence ID" value="TMJ13265.1"/>
    <property type="molecule type" value="Genomic_DNA"/>
</dbReference>
<dbReference type="Proteomes" id="UP000318661">
    <property type="component" value="Unassembled WGS sequence"/>
</dbReference>
<evidence type="ECO:0000313" key="2">
    <source>
        <dbReference type="EMBL" id="TMJ13265.1"/>
    </source>
</evidence>
<accession>A0A537LI10</accession>
<dbReference type="SUPFAM" id="SSF158446">
    <property type="entry name" value="IVS-encoded protein-like"/>
    <property type="match status" value="1"/>
</dbReference>
<evidence type="ECO:0000313" key="3">
    <source>
        <dbReference type="Proteomes" id="UP000315217"/>
    </source>
</evidence>
<dbReference type="NCBIfam" id="TIGR02436">
    <property type="entry name" value="four helix bundle protein"/>
    <property type="match status" value="1"/>
</dbReference>
<evidence type="ECO:0000313" key="4">
    <source>
        <dbReference type="Proteomes" id="UP000318661"/>
    </source>
</evidence>
<dbReference type="InterPro" id="IPR036583">
    <property type="entry name" value="23S_rRNA_IVS_sf"/>
</dbReference>
<dbReference type="Proteomes" id="UP000315217">
    <property type="component" value="Unassembled WGS sequence"/>
</dbReference>